<dbReference type="InterPro" id="IPR001128">
    <property type="entry name" value="Cyt_P450"/>
</dbReference>
<sequence length="501" mass="56567">MAYPAQLHKTLPVISTVAYAQGLLTISVGYLLARIIYNVYFHPLAHFPGPFLARSTMLWRFWHTMSGRSHRAFQEQHQIYGPVFRVSPNELTFASVESWRGIYGTPGTGKPHVTKSEFYDIYGAGFKVGCIGSERDPQVHARKKKSLAGAFSLKALNAQDTITQRCIDGLVDKLGRLSSESPKGVNVVEWYEMVAFDILGEMAFGESFGCVEREEHHFWIRLILDHLVEISLVDNLRRIGILAKLGRWFLPWLTTSVRNKHSGYSRAKVEQRLNSKNNRQDFLTTIVDKVQSGEIPKEEMTAHASTLIIAGGETVATSLAGATYHLLRTPSAYQKLKDEVRGRFGSYEEIDGAAALQLPYLQAVINEALRIHPSGAQGFPRLSPGTVIDGHWVPKGVEVYTSAWTITHDARNFHDPMVFKPERWTDPDCADIKEASQPFSLGLRACIGRNFAYLEMASLLAKIVYRYEMELCDKKLDWEDASRFHIMWWKAPVNVRFSPCA</sequence>
<gene>
    <name evidence="9" type="ORF">BDW59DRAFT_178438</name>
</gene>
<reference evidence="9 10" key="1">
    <citation type="submission" date="2024-07" db="EMBL/GenBank/DDBJ databases">
        <title>Section-level genome sequencing and comparative genomics of Aspergillus sections Usti and Cavernicolus.</title>
        <authorList>
            <consortium name="Lawrence Berkeley National Laboratory"/>
            <person name="Nybo J.L."/>
            <person name="Vesth T.C."/>
            <person name="Theobald S."/>
            <person name="Frisvad J.C."/>
            <person name="Larsen T.O."/>
            <person name="Kjaerboelling I."/>
            <person name="Rothschild-Mancinelli K."/>
            <person name="Lyhne E.K."/>
            <person name="Kogle M.E."/>
            <person name="Barry K."/>
            <person name="Clum A."/>
            <person name="Na H."/>
            <person name="Ledsgaard L."/>
            <person name="Lin J."/>
            <person name="Lipzen A."/>
            <person name="Kuo A."/>
            <person name="Riley R."/>
            <person name="Mondo S."/>
            <person name="LaButti K."/>
            <person name="Haridas S."/>
            <person name="Pangalinan J."/>
            <person name="Salamov A.A."/>
            <person name="Simmons B.A."/>
            <person name="Magnuson J.K."/>
            <person name="Chen J."/>
            <person name="Drula E."/>
            <person name="Henrissat B."/>
            <person name="Wiebenga A."/>
            <person name="Lubbers R.J."/>
            <person name="Gomes A.C."/>
            <person name="Makela M.R."/>
            <person name="Stajich J."/>
            <person name="Grigoriev I.V."/>
            <person name="Mortensen U.H."/>
            <person name="De vries R.P."/>
            <person name="Baker S.E."/>
            <person name="Andersen M.R."/>
        </authorList>
    </citation>
    <scope>NUCLEOTIDE SEQUENCE [LARGE SCALE GENOMIC DNA]</scope>
    <source>
        <strain evidence="9 10">CBS 600.67</strain>
    </source>
</reference>
<dbReference type="CDD" id="cd11058">
    <property type="entry name" value="CYP60B-like"/>
    <property type="match status" value="1"/>
</dbReference>
<dbReference type="PRINTS" id="PR00463">
    <property type="entry name" value="EP450I"/>
</dbReference>
<evidence type="ECO:0000256" key="6">
    <source>
        <dbReference type="ARBA" id="ARBA00023004"/>
    </source>
</evidence>
<protein>
    <submittedName>
        <fullName evidence="9">Cytochrome P450</fullName>
    </submittedName>
</protein>
<proteinExistence type="inferred from homology"/>
<keyword evidence="7 8" id="KW-0503">Monooxygenase</keyword>
<dbReference type="Gene3D" id="1.10.630.10">
    <property type="entry name" value="Cytochrome P450"/>
    <property type="match status" value="1"/>
</dbReference>
<dbReference type="Proteomes" id="UP001610335">
    <property type="component" value="Unassembled WGS sequence"/>
</dbReference>
<evidence type="ECO:0000256" key="2">
    <source>
        <dbReference type="ARBA" id="ARBA00010617"/>
    </source>
</evidence>
<accession>A0ABR4IQD0</accession>
<keyword evidence="6 8" id="KW-0408">Iron</keyword>
<keyword evidence="10" id="KW-1185">Reference proteome</keyword>
<keyword evidence="3 8" id="KW-0349">Heme</keyword>
<evidence type="ECO:0000256" key="1">
    <source>
        <dbReference type="ARBA" id="ARBA00001971"/>
    </source>
</evidence>
<dbReference type="Pfam" id="PF00067">
    <property type="entry name" value="p450"/>
    <property type="match status" value="1"/>
</dbReference>
<dbReference type="PANTHER" id="PTHR24305:SF210">
    <property type="entry name" value="CYTOCHROME P450 MONOOXYGENASE ASQL-RELATED"/>
    <property type="match status" value="1"/>
</dbReference>
<dbReference type="PRINTS" id="PR00385">
    <property type="entry name" value="P450"/>
</dbReference>
<name>A0ABR4IQD0_9EURO</name>
<keyword evidence="4 8" id="KW-0479">Metal-binding</keyword>
<dbReference type="SUPFAM" id="SSF48264">
    <property type="entry name" value="Cytochrome P450"/>
    <property type="match status" value="1"/>
</dbReference>
<evidence type="ECO:0000256" key="4">
    <source>
        <dbReference type="ARBA" id="ARBA00022723"/>
    </source>
</evidence>
<keyword evidence="5 8" id="KW-0560">Oxidoreductase</keyword>
<dbReference type="PROSITE" id="PS00086">
    <property type="entry name" value="CYTOCHROME_P450"/>
    <property type="match status" value="1"/>
</dbReference>
<organism evidence="9 10">
    <name type="scientific">Aspergillus cavernicola</name>
    <dbReference type="NCBI Taxonomy" id="176166"/>
    <lineage>
        <taxon>Eukaryota</taxon>
        <taxon>Fungi</taxon>
        <taxon>Dikarya</taxon>
        <taxon>Ascomycota</taxon>
        <taxon>Pezizomycotina</taxon>
        <taxon>Eurotiomycetes</taxon>
        <taxon>Eurotiomycetidae</taxon>
        <taxon>Eurotiales</taxon>
        <taxon>Aspergillaceae</taxon>
        <taxon>Aspergillus</taxon>
        <taxon>Aspergillus subgen. Nidulantes</taxon>
    </lineage>
</organism>
<evidence type="ECO:0000256" key="5">
    <source>
        <dbReference type="ARBA" id="ARBA00023002"/>
    </source>
</evidence>
<dbReference type="InterPro" id="IPR050121">
    <property type="entry name" value="Cytochrome_P450_monoxygenase"/>
</dbReference>
<dbReference type="InterPro" id="IPR017972">
    <property type="entry name" value="Cyt_P450_CS"/>
</dbReference>
<dbReference type="InterPro" id="IPR036396">
    <property type="entry name" value="Cyt_P450_sf"/>
</dbReference>
<comment type="similarity">
    <text evidence="2 8">Belongs to the cytochrome P450 family.</text>
</comment>
<evidence type="ECO:0000256" key="8">
    <source>
        <dbReference type="RuleBase" id="RU000461"/>
    </source>
</evidence>
<evidence type="ECO:0000256" key="7">
    <source>
        <dbReference type="ARBA" id="ARBA00023033"/>
    </source>
</evidence>
<dbReference type="EMBL" id="JBFXLS010000016">
    <property type="protein sequence ID" value="KAL2829469.1"/>
    <property type="molecule type" value="Genomic_DNA"/>
</dbReference>
<comment type="caution">
    <text evidence="9">The sequence shown here is derived from an EMBL/GenBank/DDBJ whole genome shotgun (WGS) entry which is preliminary data.</text>
</comment>
<comment type="cofactor">
    <cofactor evidence="1">
        <name>heme</name>
        <dbReference type="ChEBI" id="CHEBI:30413"/>
    </cofactor>
</comment>
<dbReference type="InterPro" id="IPR002401">
    <property type="entry name" value="Cyt_P450_E_grp-I"/>
</dbReference>
<evidence type="ECO:0000313" key="9">
    <source>
        <dbReference type="EMBL" id="KAL2829469.1"/>
    </source>
</evidence>
<dbReference type="PANTHER" id="PTHR24305">
    <property type="entry name" value="CYTOCHROME P450"/>
    <property type="match status" value="1"/>
</dbReference>
<evidence type="ECO:0000313" key="10">
    <source>
        <dbReference type="Proteomes" id="UP001610335"/>
    </source>
</evidence>
<evidence type="ECO:0000256" key="3">
    <source>
        <dbReference type="ARBA" id="ARBA00022617"/>
    </source>
</evidence>